<dbReference type="PANTHER" id="PTHR47894:SF1">
    <property type="entry name" value="HTH-TYPE TRANSCRIPTIONAL REGULATOR VQSM"/>
    <property type="match status" value="1"/>
</dbReference>
<dbReference type="AlphaFoldDB" id="A0A7I9UXB6"/>
<dbReference type="InterPro" id="IPR018060">
    <property type="entry name" value="HTH_AraC"/>
</dbReference>
<dbReference type="GO" id="GO:0000976">
    <property type="term" value="F:transcription cis-regulatory region binding"/>
    <property type="evidence" value="ECO:0007669"/>
    <property type="project" value="TreeGrafter"/>
</dbReference>
<dbReference type="GO" id="GO:0005829">
    <property type="term" value="C:cytosol"/>
    <property type="evidence" value="ECO:0007669"/>
    <property type="project" value="TreeGrafter"/>
</dbReference>
<dbReference type="SMART" id="SM00342">
    <property type="entry name" value="HTH_ARAC"/>
    <property type="match status" value="1"/>
</dbReference>
<organism evidence="5 6">
    <name type="scientific">Gordonia crocea</name>
    <dbReference type="NCBI Taxonomy" id="589162"/>
    <lineage>
        <taxon>Bacteria</taxon>
        <taxon>Bacillati</taxon>
        <taxon>Actinomycetota</taxon>
        <taxon>Actinomycetes</taxon>
        <taxon>Mycobacteriales</taxon>
        <taxon>Gordoniaceae</taxon>
        <taxon>Gordonia</taxon>
    </lineage>
</organism>
<evidence type="ECO:0000313" key="5">
    <source>
        <dbReference type="EMBL" id="GED97593.1"/>
    </source>
</evidence>
<evidence type="ECO:0000256" key="2">
    <source>
        <dbReference type="ARBA" id="ARBA00023125"/>
    </source>
</evidence>
<dbReference type="InterPro" id="IPR009057">
    <property type="entry name" value="Homeodomain-like_sf"/>
</dbReference>
<dbReference type="Proteomes" id="UP000444980">
    <property type="component" value="Unassembled WGS sequence"/>
</dbReference>
<evidence type="ECO:0000256" key="1">
    <source>
        <dbReference type="ARBA" id="ARBA00023015"/>
    </source>
</evidence>
<dbReference type="PROSITE" id="PS01124">
    <property type="entry name" value="HTH_ARAC_FAMILY_2"/>
    <property type="match status" value="1"/>
</dbReference>
<dbReference type="PANTHER" id="PTHR47894">
    <property type="entry name" value="HTH-TYPE TRANSCRIPTIONAL REGULATOR GADX"/>
    <property type="match status" value="1"/>
</dbReference>
<reference evidence="6" key="1">
    <citation type="submission" date="2019-06" db="EMBL/GenBank/DDBJ databases">
        <title>Gordonia isolated from sludge of a wastewater treatment plant.</title>
        <authorList>
            <person name="Tamura T."/>
            <person name="Aoyama K."/>
            <person name="Kang Y."/>
            <person name="Saito S."/>
            <person name="Akiyama N."/>
            <person name="Yazawa K."/>
            <person name="Gonoi T."/>
            <person name="Mikami Y."/>
        </authorList>
    </citation>
    <scope>NUCLEOTIDE SEQUENCE [LARGE SCALE GENOMIC DNA]</scope>
    <source>
        <strain evidence="6">NBRC 107697</strain>
    </source>
</reference>
<evidence type="ECO:0000259" key="4">
    <source>
        <dbReference type="PROSITE" id="PS01124"/>
    </source>
</evidence>
<gene>
    <name evidence="5" type="ORF">nbrc107697_16320</name>
</gene>
<dbReference type="OrthoDB" id="5241536at2"/>
<keyword evidence="1" id="KW-0805">Transcription regulation</keyword>
<sequence length="270" mass="29547">MLSSSTAGEALQIALRTAQVGNRFIDITASLTSTTGRITFGHTDLPADVRNFLLERDIVIIFGVIVLRCLSPQLVDRLGETRLELALPADRTALLVDGITEMLTDLAHDPVREVRIVADRPVTELTFPLDLLGEPMAMPDPATAAMCEQQCLDLLQHRLERGPLAAKIRAILVQEIHDAPTAGAIAAKLNMDGRTLRRRLTDEGSSFRKLQEETRCTLAIDMLGVLNLTVSETAVRLGYTSSEAFSRSFTRWTGKPPSAFGTGDRQRVGQ</sequence>
<dbReference type="SUPFAM" id="SSF46689">
    <property type="entry name" value="Homeodomain-like"/>
    <property type="match status" value="1"/>
</dbReference>
<dbReference type="Pfam" id="PF12833">
    <property type="entry name" value="HTH_18"/>
    <property type="match status" value="1"/>
</dbReference>
<evidence type="ECO:0000256" key="3">
    <source>
        <dbReference type="ARBA" id="ARBA00023163"/>
    </source>
</evidence>
<name>A0A7I9UXB6_9ACTN</name>
<keyword evidence="6" id="KW-1185">Reference proteome</keyword>
<feature type="domain" description="HTH araC/xylS-type" evidence="4">
    <location>
        <begin position="166"/>
        <end position="263"/>
    </location>
</feature>
<dbReference type="Gene3D" id="1.10.10.60">
    <property type="entry name" value="Homeodomain-like"/>
    <property type="match status" value="1"/>
</dbReference>
<dbReference type="RefSeq" id="WP_161926897.1">
    <property type="nucleotide sequence ID" value="NZ_BJOU01000001.1"/>
</dbReference>
<keyword evidence="2" id="KW-0238">DNA-binding</keyword>
<dbReference type="EMBL" id="BJOU01000001">
    <property type="protein sequence ID" value="GED97593.1"/>
    <property type="molecule type" value="Genomic_DNA"/>
</dbReference>
<dbReference type="GO" id="GO:0003700">
    <property type="term" value="F:DNA-binding transcription factor activity"/>
    <property type="evidence" value="ECO:0007669"/>
    <property type="project" value="InterPro"/>
</dbReference>
<evidence type="ECO:0000313" key="6">
    <source>
        <dbReference type="Proteomes" id="UP000444980"/>
    </source>
</evidence>
<proteinExistence type="predicted"/>
<protein>
    <recommendedName>
        <fullName evidence="4">HTH araC/xylS-type domain-containing protein</fullName>
    </recommendedName>
</protein>
<accession>A0A7I9UXB6</accession>
<comment type="caution">
    <text evidence="5">The sequence shown here is derived from an EMBL/GenBank/DDBJ whole genome shotgun (WGS) entry which is preliminary data.</text>
</comment>
<keyword evidence="3" id="KW-0804">Transcription</keyword>